<dbReference type="GeneTree" id="ENSGT00910000147933"/>
<keyword evidence="1" id="KW-0812">Transmembrane</keyword>
<reference evidence="2" key="2">
    <citation type="submission" date="2025-09" db="UniProtKB">
        <authorList>
            <consortium name="Ensembl"/>
        </authorList>
    </citation>
    <scope>IDENTIFICATION</scope>
</reference>
<sequence length="70" mass="7787">MLSIGKQLSVFWVIQVYVIKMQMIAALPQGFISILLLLGCQTDGALRSYYIMPQASGQGKQGRKGRQEAR</sequence>
<organism evidence="2 3">
    <name type="scientific">Mandrillus leucophaeus</name>
    <name type="common">Drill</name>
    <name type="synonym">Papio leucophaeus</name>
    <dbReference type="NCBI Taxonomy" id="9568"/>
    <lineage>
        <taxon>Eukaryota</taxon>
        <taxon>Metazoa</taxon>
        <taxon>Chordata</taxon>
        <taxon>Craniata</taxon>
        <taxon>Vertebrata</taxon>
        <taxon>Euteleostomi</taxon>
        <taxon>Mammalia</taxon>
        <taxon>Eutheria</taxon>
        <taxon>Euarchontoglires</taxon>
        <taxon>Primates</taxon>
        <taxon>Haplorrhini</taxon>
        <taxon>Catarrhini</taxon>
        <taxon>Cercopithecidae</taxon>
        <taxon>Cercopithecinae</taxon>
        <taxon>Mandrillus</taxon>
    </lineage>
</organism>
<accession>A0A2K5XQH3</accession>
<evidence type="ECO:0000256" key="1">
    <source>
        <dbReference type="SAM" id="Phobius"/>
    </source>
</evidence>
<dbReference type="Ensembl" id="ENSMLET00000026578.1">
    <property type="protein sequence ID" value="ENSMLEP00000005540.1"/>
    <property type="gene ID" value="ENSMLEG00000024316.1"/>
</dbReference>
<keyword evidence="3" id="KW-1185">Reference proteome</keyword>
<dbReference type="AlphaFoldDB" id="A0A2K5XQH3"/>
<evidence type="ECO:0000313" key="3">
    <source>
        <dbReference type="Proteomes" id="UP000233140"/>
    </source>
</evidence>
<keyword evidence="1" id="KW-1133">Transmembrane helix</keyword>
<dbReference type="Proteomes" id="UP000233140">
    <property type="component" value="Unassembled WGS sequence"/>
</dbReference>
<proteinExistence type="predicted"/>
<dbReference type="OMA" id="YIMPQAS"/>
<protein>
    <submittedName>
        <fullName evidence="2">Uncharacterized protein</fullName>
    </submittedName>
</protein>
<keyword evidence="1" id="KW-0472">Membrane</keyword>
<name>A0A2K5XQH3_MANLE</name>
<feature type="transmembrane region" description="Helical" evidence="1">
    <location>
        <begin position="12"/>
        <end position="38"/>
    </location>
</feature>
<reference evidence="2" key="1">
    <citation type="submission" date="2025-08" db="UniProtKB">
        <authorList>
            <consortium name="Ensembl"/>
        </authorList>
    </citation>
    <scope>IDENTIFICATION</scope>
</reference>
<evidence type="ECO:0000313" key="2">
    <source>
        <dbReference type="Ensembl" id="ENSMLEP00000005540.1"/>
    </source>
</evidence>